<dbReference type="FunFam" id="3.30.160.60:FF:000325">
    <property type="entry name" value="ZFP90 zinc finger protein"/>
    <property type="match status" value="1"/>
</dbReference>
<keyword evidence="8" id="KW-0804">Transcription</keyword>
<dbReference type="FunFam" id="3.30.160.60:FF:001732">
    <property type="entry name" value="Zgc:162936"/>
    <property type="match status" value="1"/>
</dbReference>
<dbReference type="GO" id="GO:0045893">
    <property type="term" value="P:positive regulation of DNA-templated transcription"/>
    <property type="evidence" value="ECO:0007669"/>
    <property type="project" value="UniProtKB-ARBA"/>
</dbReference>
<reference evidence="13" key="1">
    <citation type="submission" date="2022-08" db="UniProtKB">
        <authorList>
            <consortium name="EnsemblMetazoa"/>
        </authorList>
    </citation>
    <scope>IDENTIFICATION</scope>
    <source>
        <strain evidence="13">05x7-T-G4-1.051#20</strain>
    </source>
</reference>
<feature type="compositionally biased region" description="Polar residues" evidence="11">
    <location>
        <begin position="407"/>
        <end position="426"/>
    </location>
</feature>
<evidence type="ECO:0000313" key="13">
    <source>
        <dbReference type="EnsemblMetazoa" id="G6721.1:cds"/>
    </source>
</evidence>
<dbReference type="GO" id="GO:0005634">
    <property type="term" value="C:nucleus"/>
    <property type="evidence" value="ECO:0007669"/>
    <property type="project" value="UniProtKB-SubCell"/>
</dbReference>
<feature type="region of interest" description="Disordered" evidence="11">
    <location>
        <begin position="284"/>
        <end position="435"/>
    </location>
</feature>
<keyword evidence="5" id="KW-0862">Zinc</keyword>
<sequence>MVNSGQLCEWSSLYNYTVSRCQHDLDTSRGRLLCGFLQAISIVQVIKTAGTLGSMVVQGKEKPKTLNQGSVIDLYKTIYSTMDLSNKAQPNSTQGLLAAAASTMGALNFSQGESFRGESPLGGGRSGTTDSFPYGLSGVAMPNYGYPSDLYQFTSNGYPRKSRTCSYCGKVFTRSTTRRYHEKRCPLLRAAVCSMVPQDETKKMGTSSTSDHGSSWPTTAESRKAVESKVVQSGKISNSFSKSLPPLMTPPFLLDRKYLKEMESVAGYPGVIVKKEAQEQRIPQGSKMYEGLSDLPSSQYTSESRWSPHIKRSSETRGHSLSPYNTSAGLDLSKSPSGTSHDDASSVTQEDQYQRDVIQEDMQREKSKVENGQDSDSEKHNSRESGKMKMAERSTPSGQDDSDSMDINETTSLHESQNHHLGTNGESKMDSKENVEGGETKCEICGKNFPSSWQLHVHKQIHTKFKPYACRFCGDRFSKAGLRITHERAHLGEIGYACALCAASFTSKGSLRVHIKRQHAEGPWTCKHCGSTVEAQSDLVSHLKSHNLTKEEQESLQYMPGAPGSGDYDEDSLEDGDEEQEPMDSEALSDSIDNEASPDRDVENLEQAANPSGIADADEPKEMCSICGHEFPASHMAFHMKVHEGQKPYSCPICGKRFGYKNNMKSHIKLHAGIKPYQCSICGAKFTRGSTLRRHARRHGISAESVWDLFVKNSASSQENMLPSTNGNDGTPVKNNSSSMPLHASPDERKEEVTSYADSAYSSFFNTPTSVAMSNALFMSYQNHQAAVAAAASSFPSIFNTSLPTPTSEIPLRSSAGFLETSHHTPQADALNLSVQKAEKTHRRSESQENLLPSPTSEEKSWPAAGSNVLRPSVTVAPGIKANSVDIGIQVNKCCKSGLELLQEDVRSPSEASVHSDHSGSTYQQVTSSGLDNSTESISTLLATGRLYKCDHCECYFSEYAMYRIHSKLHARGGNLKPFACPVCDENCQDKTYFSMHLAEHLR</sequence>
<feature type="domain" description="C2H2-type" evidence="12">
    <location>
        <begin position="468"/>
        <end position="495"/>
    </location>
</feature>
<dbReference type="InterPro" id="IPR050752">
    <property type="entry name" value="C2H2-ZF_domain"/>
</dbReference>
<feature type="domain" description="C2H2-type" evidence="12">
    <location>
        <begin position="524"/>
        <end position="551"/>
    </location>
</feature>
<evidence type="ECO:0000256" key="10">
    <source>
        <dbReference type="PROSITE-ProRule" id="PRU00042"/>
    </source>
</evidence>
<feature type="region of interest" description="Disordered" evidence="11">
    <location>
        <begin position="908"/>
        <end position="932"/>
    </location>
</feature>
<feature type="compositionally biased region" description="Acidic residues" evidence="11">
    <location>
        <begin position="567"/>
        <end position="584"/>
    </location>
</feature>
<dbReference type="GO" id="GO:0008270">
    <property type="term" value="F:zinc ion binding"/>
    <property type="evidence" value="ECO:0007669"/>
    <property type="project" value="UniProtKB-KW"/>
</dbReference>
<dbReference type="GO" id="GO:0000978">
    <property type="term" value="F:RNA polymerase II cis-regulatory region sequence-specific DNA binding"/>
    <property type="evidence" value="ECO:0007669"/>
    <property type="project" value="TreeGrafter"/>
</dbReference>
<evidence type="ECO:0000256" key="4">
    <source>
        <dbReference type="ARBA" id="ARBA00022771"/>
    </source>
</evidence>
<feature type="region of interest" description="Disordered" evidence="11">
    <location>
        <begin position="201"/>
        <end position="227"/>
    </location>
</feature>
<keyword evidence="3" id="KW-0677">Repeat</keyword>
<feature type="region of interest" description="Disordered" evidence="11">
    <location>
        <begin position="836"/>
        <end position="865"/>
    </location>
</feature>
<dbReference type="InterPro" id="IPR013087">
    <property type="entry name" value="Znf_C2H2_type"/>
</dbReference>
<dbReference type="PROSITE" id="PS50157">
    <property type="entry name" value="ZINC_FINGER_C2H2_2"/>
    <property type="match status" value="7"/>
</dbReference>
<dbReference type="SMART" id="SM00355">
    <property type="entry name" value="ZnF_C2H2"/>
    <property type="match status" value="10"/>
</dbReference>
<accession>A0A8W8NL70</accession>
<evidence type="ECO:0000256" key="2">
    <source>
        <dbReference type="ARBA" id="ARBA00022723"/>
    </source>
</evidence>
<feature type="domain" description="C2H2-type" evidence="12">
    <location>
        <begin position="496"/>
        <end position="523"/>
    </location>
</feature>
<dbReference type="GO" id="GO:0005694">
    <property type="term" value="C:chromosome"/>
    <property type="evidence" value="ECO:0007669"/>
    <property type="project" value="UniProtKB-ARBA"/>
</dbReference>
<evidence type="ECO:0000256" key="3">
    <source>
        <dbReference type="ARBA" id="ARBA00022737"/>
    </source>
</evidence>
<feature type="compositionally biased region" description="Polar residues" evidence="11">
    <location>
        <begin position="295"/>
        <end position="305"/>
    </location>
</feature>
<feature type="compositionally biased region" description="Basic and acidic residues" evidence="11">
    <location>
        <begin position="352"/>
        <end position="392"/>
    </location>
</feature>
<evidence type="ECO:0000256" key="7">
    <source>
        <dbReference type="ARBA" id="ARBA00023125"/>
    </source>
</evidence>
<dbReference type="InterPro" id="IPR036236">
    <property type="entry name" value="Znf_C2H2_sf"/>
</dbReference>
<dbReference type="EnsemblMetazoa" id="G6721.1">
    <property type="protein sequence ID" value="G6721.1:cds"/>
    <property type="gene ID" value="G6721"/>
</dbReference>
<dbReference type="Pfam" id="PF00096">
    <property type="entry name" value="zf-C2H2"/>
    <property type="match status" value="3"/>
</dbReference>
<evidence type="ECO:0000256" key="11">
    <source>
        <dbReference type="SAM" id="MobiDB-lite"/>
    </source>
</evidence>
<evidence type="ECO:0000256" key="9">
    <source>
        <dbReference type="ARBA" id="ARBA00023242"/>
    </source>
</evidence>
<dbReference type="Proteomes" id="UP000005408">
    <property type="component" value="Unassembled WGS sequence"/>
</dbReference>
<organism evidence="13 14">
    <name type="scientific">Magallana gigas</name>
    <name type="common">Pacific oyster</name>
    <name type="synonym">Crassostrea gigas</name>
    <dbReference type="NCBI Taxonomy" id="29159"/>
    <lineage>
        <taxon>Eukaryota</taxon>
        <taxon>Metazoa</taxon>
        <taxon>Spiralia</taxon>
        <taxon>Lophotrochozoa</taxon>
        <taxon>Mollusca</taxon>
        <taxon>Bivalvia</taxon>
        <taxon>Autobranchia</taxon>
        <taxon>Pteriomorphia</taxon>
        <taxon>Ostreida</taxon>
        <taxon>Ostreoidea</taxon>
        <taxon>Ostreidae</taxon>
        <taxon>Magallana</taxon>
    </lineage>
</organism>
<feature type="domain" description="C2H2-type" evidence="12">
    <location>
        <begin position="677"/>
        <end position="699"/>
    </location>
</feature>
<evidence type="ECO:0000259" key="12">
    <source>
        <dbReference type="PROSITE" id="PS50157"/>
    </source>
</evidence>
<dbReference type="PROSITE" id="PS00028">
    <property type="entry name" value="ZINC_FINGER_C2H2_1"/>
    <property type="match status" value="8"/>
</dbReference>
<feature type="domain" description="C2H2-type" evidence="12">
    <location>
        <begin position="649"/>
        <end position="676"/>
    </location>
</feature>
<feature type="region of interest" description="Disordered" evidence="11">
    <location>
        <begin position="718"/>
        <end position="753"/>
    </location>
</feature>
<dbReference type="PANTHER" id="PTHR24384:SF189">
    <property type="entry name" value="C2H2-TYPE DOMAIN-CONTAINING PROTEIN-RELATED"/>
    <property type="match status" value="1"/>
</dbReference>
<dbReference type="SUPFAM" id="SSF57667">
    <property type="entry name" value="beta-beta-alpha zinc fingers"/>
    <property type="match status" value="4"/>
</dbReference>
<dbReference type="Gene3D" id="3.30.160.60">
    <property type="entry name" value="Classic Zinc Finger"/>
    <property type="match status" value="6"/>
</dbReference>
<comment type="subcellular location">
    <subcellularLocation>
        <location evidence="1">Nucleus</location>
    </subcellularLocation>
</comment>
<feature type="region of interest" description="Disordered" evidence="11">
    <location>
        <begin position="550"/>
        <end position="601"/>
    </location>
</feature>
<keyword evidence="6" id="KW-0805">Transcription regulation</keyword>
<evidence type="ECO:0000256" key="8">
    <source>
        <dbReference type="ARBA" id="ARBA00023163"/>
    </source>
</evidence>
<evidence type="ECO:0000313" key="14">
    <source>
        <dbReference type="Proteomes" id="UP000005408"/>
    </source>
</evidence>
<keyword evidence="7" id="KW-0238">DNA-binding</keyword>
<dbReference type="PANTHER" id="PTHR24384">
    <property type="entry name" value="FINGER PUTATIVE TRANSCRIPTION FACTOR FAMILY-RELATED"/>
    <property type="match status" value="1"/>
</dbReference>
<feature type="compositionally biased region" description="Polar residues" evidence="11">
    <location>
        <begin position="718"/>
        <end position="740"/>
    </location>
</feature>
<proteinExistence type="predicted"/>
<name>A0A8W8NL70_MAGGI</name>
<dbReference type="AlphaFoldDB" id="A0A8W8NL70"/>
<feature type="compositionally biased region" description="Polar residues" evidence="11">
    <location>
        <begin position="322"/>
        <end position="351"/>
    </location>
</feature>
<feature type="domain" description="C2H2-type" evidence="12">
    <location>
        <begin position="440"/>
        <end position="467"/>
    </location>
</feature>
<feature type="compositionally biased region" description="Basic and acidic residues" evidence="11">
    <location>
        <begin position="908"/>
        <end position="918"/>
    </location>
</feature>
<protein>
    <recommendedName>
        <fullName evidence="12">C2H2-type domain-containing protein</fullName>
    </recommendedName>
</protein>
<feature type="domain" description="C2H2-type" evidence="12">
    <location>
        <begin position="948"/>
        <end position="971"/>
    </location>
</feature>
<keyword evidence="4 10" id="KW-0863">Zinc-finger</keyword>
<evidence type="ECO:0000256" key="5">
    <source>
        <dbReference type="ARBA" id="ARBA00022833"/>
    </source>
</evidence>
<keyword evidence="2" id="KW-0479">Metal-binding</keyword>
<keyword evidence="9" id="KW-0539">Nucleus</keyword>
<evidence type="ECO:0000256" key="1">
    <source>
        <dbReference type="ARBA" id="ARBA00004123"/>
    </source>
</evidence>
<keyword evidence="14" id="KW-1185">Reference proteome</keyword>
<evidence type="ECO:0000256" key="6">
    <source>
        <dbReference type="ARBA" id="ARBA00023015"/>
    </source>
</evidence>
<feature type="compositionally biased region" description="Polar residues" evidence="11">
    <location>
        <begin position="204"/>
        <end position="220"/>
    </location>
</feature>
<feature type="compositionally biased region" description="Polar residues" evidence="11">
    <location>
        <begin position="919"/>
        <end position="932"/>
    </location>
</feature>
<dbReference type="GO" id="GO:0000981">
    <property type="term" value="F:DNA-binding transcription factor activity, RNA polymerase II-specific"/>
    <property type="evidence" value="ECO:0007669"/>
    <property type="project" value="TreeGrafter"/>
</dbReference>